<comment type="caution">
    <text evidence="1">The sequence shown here is derived from an EMBL/GenBank/DDBJ whole genome shotgun (WGS) entry which is preliminary data.</text>
</comment>
<keyword evidence="2" id="KW-1185">Reference proteome</keyword>
<sequence>MNSPSKHFQNPKPSTSHATSKEGQRTVWETVELLASKQNQPNQLTPYSQELEGYFNEPLIPRKNDHLKYWKEHGASLYPGISKIALRYLPIPATVMPSERMFSSAGNTVTSRRQSLRPGHVEQLVFLHDKL</sequence>
<dbReference type="EMBL" id="CM023470">
    <property type="protein sequence ID" value="KAH7980018.1"/>
    <property type="molecule type" value="Genomic_DNA"/>
</dbReference>
<protein>
    <submittedName>
        <fullName evidence="1">Uncharacterized protein</fullName>
    </submittedName>
</protein>
<name>A0ACB8E042_DERSI</name>
<evidence type="ECO:0000313" key="2">
    <source>
        <dbReference type="Proteomes" id="UP000821865"/>
    </source>
</evidence>
<gene>
    <name evidence="1" type="ORF">HPB49_012588</name>
</gene>
<organism evidence="1 2">
    <name type="scientific">Dermacentor silvarum</name>
    <name type="common">Tick</name>
    <dbReference type="NCBI Taxonomy" id="543639"/>
    <lineage>
        <taxon>Eukaryota</taxon>
        <taxon>Metazoa</taxon>
        <taxon>Ecdysozoa</taxon>
        <taxon>Arthropoda</taxon>
        <taxon>Chelicerata</taxon>
        <taxon>Arachnida</taxon>
        <taxon>Acari</taxon>
        <taxon>Parasitiformes</taxon>
        <taxon>Ixodida</taxon>
        <taxon>Ixodoidea</taxon>
        <taxon>Ixodidae</taxon>
        <taxon>Rhipicephalinae</taxon>
        <taxon>Dermacentor</taxon>
    </lineage>
</organism>
<evidence type="ECO:0000313" key="1">
    <source>
        <dbReference type="EMBL" id="KAH7980018.1"/>
    </source>
</evidence>
<reference evidence="1" key="1">
    <citation type="submission" date="2020-05" db="EMBL/GenBank/DDBJ databases">
        <title>Large-scale comparative analyses of tick genomes elucidate their genetic diversity and vector capacities.</title>
        <authorList>
            <person name="Jia N."/>
            <person name="Wang J."/>
            <person name="Shi W."/>
            <person name="Du L."/>
            <person name="Sun Y."/>
            <person name="Zhan W."/>
            <person name="Jiang J."/>
            <person name="Wang Q."/>
            <person name="Zhang B."/>
            <person name="Ji P."/>
            <person name="Sakyi L.B."/>
            <person name="Cui X."/>
            <person name="Yuan T."/>
            <person name="Jiang B."/>
            <person name="Yang W."/>
            <person name="Lam T.T.-Y."/>
            <person name="Chang Q."/>
            <person name="Ding S."/>
            <person name="Wang X."/>
            <person name="Zhu J."/>
            <person name="Ruan X."/>
            <person name="Zhao L."/>
            <person name="Wei J."/>
            <person name="Que T."/>
            <person name="Du C."/>
            <person name="Cheng J."/>
            <person name="Dai P."/>
            <person name="Han X."/>
            <person name="Huang E."/>
            <person name="Gao Y."/>
            <person name="Liu J."/>
            <person name="Shao H."/>
            <person name="Ye R."/>
            <person name="Li L."/>
            <person name="Wei W."/>
            <person name="Wang X."/>
            <person name="Wang C."/>
            <person name="Yang T."/>
            <person name="Huo Q."/>
            <person name="Li W."/>
            <person name="Guo W."/>
            <person name="Chen H."/>
            <person name="Zhou L."/>
            <person name="Ni X."/>
            <person name="Tian J."/>
            <person name="Zhou Y."/>
            <person name="Sheng Y."/>
            <person name="Liu T."/>
            <person name="Pan Y."/>
            <person name="Xia L."/>
            <person name="Li J."/>
            <person name="Zhao F."/>
            <person name="Cao W."/>
        </authorList>
    </citation>
    <scope>NUCLEOTIDE SEQUENCE</scope>
    <source>
        <strain evidence="1">Dsil-2018</strain>
    </source>
</reference>
<proteinExistence type="predicted"/>
<accession>A0ACB8E042</accession>
<dbReference type="Proteomes" id="UP000821865">
    <property type="component" value="Chromosome 1"/>
</dbReference>